<feature type="transmembrane region" description="Helical" evidence="1">
    <location>
        <begin position="44"/>
        <end position="61"/>
    </location>
</feature>
<evidence type="ECO:0000313" key="2">
    <source>
        <dbReference type="EMBL" id="GAA1493545.1"/>
    </source>
</evidence>
<name>A0ABP4K3V1_9MICO</name>
<gene>
    <name evidence="2" type="ORF">GCM10009627_18910</name>
</gene>
<feature type="transmembrane region" description="Helical" evidence="1">
    <location>
        <begin position="93"/>
        <end position="112"/>
    </location>
</feature>
<sequence length="264" mass="29016">MADSVPRRRAPRPMTRATIIWNSGIVVVLLTIALTSAIQGSQPVVLVLASVLLPFVVGFVLASFAREWLLGVLMVLAVGVPLLQLAGLTGVPLARVAWFFSIFAGWFTGAMIGRRRGERRARAGESRHYLDWDLKGKTFREWSPTAAQVEAKVRALDGQQRAMVSIVRDHARLDVCNGTKSQFVVFEAADVRDDNSWRMPARPSQAGEVEVRLGDVTAPVDRGLVIDLESAVAIAMAFELGQTVQPEPDWWEGTQVLTVRPSFI</sequence>
<keyword evidence="3" id="KW-1185">Reference proteome</keyword>
<accession>A0ABP4K3V1</accession>
<organism evidence="2 3">
    <name type="scientific">Curtobacterium herbarum</name>
    <dbReference type="NCBI Taxonomy" id="150122"/>
    <lineage>
        <taxon>Bacteria</taxon>
        <taxon>Bacillati</taxon>
        <taxon>Actinomycetota</taxon>
        <taxon>Actinomycetes</taxon>
        <taxon>Micrococcales</taxon>
        <taxon>Microbacteriaceae</taxon>
        <taxon>Curtobacterium</taxon>
    </lineage>
</organism>
<keyword evidence="1" id="KW-1133">Transmembrane helix</keyword>
<reference evidence="3" key="1">
    <citation type="journal article" date="2019" name="Int. J. Syst. Evol. Microbiol.">
        <title>The Global Catalogue of Microorganisms (GCM) 10K type strain sequencing project: providing services to taxonomists for standard genome sequencing and annotation.</title>
        <authorList>
            <consortium name="The Broad Institute Genomics Platform"/>
            <consortium name="The Broad Institute Genome Sequencing Center for Infectious Disease"/>
            <person name="Wu L."/>
            <person name="Ma J."/>
        </authorList>
    </citation>
    <scope>NUCLEOTIDE SEQUENCE [LARGE SCALE GENOMIC DNA]</scope>
    <source>
        <strain evidence="3">JCM 12140</strain>
    </source>
</reference>
<evidence type="ECO:0000313" key="3">
    <source>
        <dbReference type="Proteomes" id="UP001501742"/>
    </source>
</evidence>
<feature type="transmembrane region" description="Helical" evidence="1">
    <location>
        <begin position="68"/>
        <end position="87"/>
    </location>
</feature>
<proteinExistence type="predicted"/>
<evidence type="ECO:0000256" key="1">
    <source>
        <dbReference type="SAM" id="Phobius"/>
    </source>
</evidence>
<keyword evidence="1" id="KW-0472">Membrane</keyword>
<dbReference type="EMBL" id="BAAAJX010000008">
    <property type="protein sequence ID" value="GAA1493545.1"/>
    <property type="molecule type" value="Genomic_DNA"/>
</dbReference>
<feature type="transmembrane region" description="Helical" evidence="1">
    <location>
        <begin position="20"/>
        <end position="38"/>
    </location>
</feature>
<dbReference type="Proteomes" id="UP001501742">
    <property type="component" value="Unassembled WGS sequence"/>
</dbReference>
<keyword evidence="1" id="KW-0812">Transmembrane</keyword>
<protein>
    <submittedName>
        <fullName evidence="2">Uncharacterized protein</fullName>
    </submittedName>
</protein>
<comment type="caution">
    <text evidence="2">The sequence shown here is derived from an EMBL/GenBank/DDBJ whole genome shotgun (WGS) entry which is preliminary data.</text>
</comment>